<dbReference type="Pfam" id="PF00886">
    <property type="entry name" value="Ribosomal_S16"/>
    <property type="match status" value="1"/>
</dbReference>
<dbReference type="GO" id="GO:0006412">
    <property type="term" value="P:translation"/>
    <property type="evidence" value="ECO:0007669"/>
    <property type="project" value="UniProtKB-UniRule"/>
</dbReference>
<evidence type="ECO:0000256" key="1">
    <source>
        <dbReference type="ARBA" id="ARBA00022980"/>
    </source>
</evidence>
<comment type="similarity">
    <text evidence="3">Belongs to the bacterial ribosomal protein bS16 family.</text>
</comment>
<dbReference type="EMBL" id="JACYFG010000009">
    <property type="protein sequence ID" value="MBD5779490.1"/>
    <property type="molecule type" value="Genomic_DNA"/>
</dbReference>
<dbReference type="HAMAP" id="MF_00385">
    <property type="entry name" value="Ribosomal_bS16"/>
    <property type="match status" value="1"/>
</dbReference>
<dbReference type="Proteomes" id="UP000622317">
    <property type="component" value="Unassembled WGS sequence"/>
</dbReference>
<comment type="caution">
    <text evidence="5">The sequence shown here is derived from an EMBL/GenBank/DDBJ whole genome shotgun (WGS) entry which is preliminary data.</text>
</comment>
<feature type="region of interest" description="Disordered" evidence="4">
    <location>
        <begin position="69"/>
        <end position="89"/>
    </location>
</feature>
<dbReference type="RefSeq" id="WP_191616631.1">
    <property type="nucleotide sequence ID" value="NZ_JACYFG010000009.1"/>
</dbReference>
<evidence type="ECO:0000313" key="6">
    <source>
        <dbReference type="Proteomes" id="UP000622317"/>
    </source>
</evidence>
<dbReference type="GO" id="GO:0005737">
    <property type="term" value="C:cytoplasm"/>
    <property type="evidence" value="ECO:0007669"/>
    <property type="project" value="UniProtKB-ARBA"/>
</dbReference>
<proteinExistence type="inferred from homology"/>
<dbReference type="GO" id="GO:0003735">
    <property type="term" value="F:structural constituent of ribosome"/>
    <property type="evidence" value="ECO:0007669"/>
    <property type="project" value="InterPro"/>
</dbReference>
<dbReference type="PANTHER" id="PTHR12919">
    <property type="entry name" value="30S RIBOSOMAL PROTEIN S16"/>
    <property type="match status" value="1"/>
</dbReference>
<evidence type="ECO:0000256" key="4">
    <source>
        <dbReference type="SAM" id="MobiDB-lite"/>
    </source>
</evidence>
<reference evidence="5" key="1">
    <citation type="submission" date="2020-09" db="EMBL/GenBank/DDBJ databases">
        <title>Pelagicoccus enzymogenes sp. nov. with an EPS production, isolated from marine sediment.</title>
        <authorList>
            <person name="Feng X."/>
        </authorList>
    </citation>
    <scope>NUCLEOTIDE SEQUENCE</scope>
    <source>
        <strain evidence="5">NFK12</strain>
    </source>
</reference>
<evidence type="ECO:0000256" key="3">
    <source>
        <dbReference type="HAMAP-Rule" id="MF_00385"/>
    </source>
</evidence>
<dbReference type="Gene3D" id="3.30.1320.10">
    <property type="match status" value="1"/>
</dbReference>
<dbReference type="GO" id="GO:0015935">
    <property type="term" value="C:small ribosomal subunit"/>
    <property type="evidence" value="ECO:0007669"/>
    <property type="project" value="TreeGrafter"/>
</dbReference>
<dbReference type="InterPro" id="IPR000307">
    <property type="entry name" value="Ribosomal_bS16"/>
</dbReference>
<keyword evidence="6" id="KW-1185">Reference proteome</keyword>
<sequence length="89" mass="9939">MALKIKLQRAGATHEPVYRVVVAEARGRRDGRFVEKLGTYLPKQKDAAKQLELNVERAEYWMSVGAQPTDTSNSLIKRARKEQAAAAEA</sequence>
<keyword evidence="1 3" id="KW-0689">Ribosomal protein</keyword>
<dbReference type="AlphaFoldDB" id="A0A927IHI5"/>
<organism evidence="5 6">
    <name type="scientific">Pelagicoccus enzymogenes</name>
    <dbReference type="NCBI Taxonomy" id="2773457"/>
    <lineage>
        <taxon>Bacteria</taxon>
        <taxon>Pseudomonadati</taxon>
        <taxon>Verrucomicrobiota</taxon>
        <taxon>Opitutia</taxon>
        <taxon>Puniceicoccales</taxon>
        <taxon>Pelagicoccaceae</taxon>
        <taxon>Pelagicoccus</taxon>
    </lineage>
</organism>
<dbReference type="InterPro" id="IPR023803">
    <property type="entry name" value="Ribosomal_bS16_dom_sf"/>
</dbReference>
<dbReference type="SUPFAM" id="SSF54565">
    <property type="entry name" value="Ribosomal protein S16"/>
    <property type="match status" value="1"/>
</dbReference>
<name>A0A927IHI5_9BACT</name>
<gene>
    <name evidence="3 5" type="primary">rpsP</name>
    <name evidence="5" type="ORF">IEN85_08285</name>
</gene>
<protein>
    <recommendedName>
        <fullName evidence="3">Small ribosomal subunit protein bS16</fullName>
    </recommendedName>
</protein>
<evidence type="ECO:0000313" key="5">
    <source>
        <dbReference type="EMBL" id="MBD5779490.1"/>
    </source>
</evidence>
<evidence type="ECO:0000256" key="2">
    <source>
        <dbReference type="ARBA" id="ARBA00023274"/>
    </source>
</evidence>
<dbReference type="PANTHER" id="PTHR12919:SF20">
    <property type="entry name" value="SMALL RIBOSOMAL SUBUNIT PROTEIN BS16M"/>
    <property type="match status" value="1"/>
</dbReference>
<accession>A0A927IHI5</accession>
<dbReference type="NCBIfam" id="TIGR00002">
    <property type="entry name" value="S16"/>
    <property type="match status" value="1"/>
</dbReference>
<keyword evidence="2 3" id="KW-0687">Ribonucleoprotein</keyword>